<accession>A0A6S8SLM6</accession>
<reference evidence="2" key="1">
    <citation type="submission" date="2021-01" db="EMBL/GenBank/DDBJ databases">
        <authorList>
            <person name="Corre E."/>
            <person name="Pelletier E."/>
            <person name="Niang G."/>
            <person name="Scheremetjew M."/>
            <person name="Finn R."/>
            <person name="Kale V."/>
            <person name="Holt S."/>
            <person name="Cochrane G."/>
            <person name="Meng A."/>
            <person name="Brown T."/>
            <person name="Cohen L."/>
        </authorList>
    </citation>
    <scope>NUCLEOTIDE SEQUENCE</scope>
    <source>
        <strain evidence="2">MM31A-1</strain>
    </source>
</reference>
<evidence type="ECO:0000313" key="1">
    <source>
        <dbReference type="EMBL" id="CAE0459193.1"/>
    </source>
</evidence>
<gene>
    <name evidence="1" type="ORF">CDEB00056_LOCUS4034</name>
    <name evidence="2" type="ORF">CDEB00056_LOCUS4035</name>
</gene>
<protein>
    <submittedName>
        <fullName evidence="2">Uncharacterized protein</fullName>
    </submittedName>
</protein>
<dbReference type="EMBL" id="HBIO01005661">
    <property type="protein sequence ID" value="CAE0459194.1"/>
    <property type="molecule type" value="Transcribed_RNA"/>
</dbReference>
<dbReference type="AlphaFoldDB" id="A0A6S8SLM6"/>
<dbReference type="EMBL" id="HBIO01005660">
    <property type="protein sequence ID" value="CAE0459193.1"/>
    <property type="molecule type" value="Transcribed_RNA"/>
</dbReference>
<organism evidence="2">
    <name type="scientific">Chaetoceros debilis</name>
    <dbReference type="NCBI Taxonomy" id="122233"/>
    <lineage>
        <taxon>Eukaryota</taxon>
        <taxon>Sar</taxon>
        <taxon>Stramenopiles</taxon>
        <taxon>Ochrophyta</taxon>
        <taxon>Bacillariophyta</taxon>
        <taxon>Coscinodiscophyceae</taxon>
        <taxon>Chaetocerotophycidae</taxon>
        <taxon>Chaetocerotales</taxon>
        <taxon>Chaetocerotaceae</taxon>
        <taxon>Chaetoceros</taxon>
    </lineage>
</organism>
<proteinExistence type="predicted"/>
<sequence>MGSRQNVDSSSIMNEVDALLKRLAEACDGDSKQQNSEIDTIPILVNSILNETASDGGKKKYNMTHDLKQTLLEALLHFIKIICDKRTKVESAGCRRKRIRWANDLFLELLSPNSDICIMPTDALLGNELMHYESLRRGLVSVFGTMIVEDKKASEVTKESSLNSVDQLNFGSELCRESASNKNPFVGQMQQFFNENDENSDEQMKSIRRLIDFKN</sequence>
<name>A0A6S8SLM6_9STRA</name>
<evidence type="ECO:0000313" key="2">
    <source>
        <dbReference type="EMBL" id="CAE0459194.1"/>
    </source>
</evidence>